<organism evidence="5 6">
    <name type="scientific">Nocardia colli</name>
    <dbReference type="NCBI Taxonomy" id="2545717"/>
    <lineage>
        <taxon>Bacteria</taxon>
        <taxon>Bacillati</taxon>
        <taxon>Actinomycetota</taxon>
        <taxon>Actinomycetes</taxon>
        <taxon>Mycobacteriales</taxon>
        <taxon>Nocardiaceae</taxon>
        <taxon>Nocardia</taxon>
    </lineage>
</organism>
<dbReference type="GO" id="GO:0030414">
    <property type="term" value="F:peptidase inhibitor activity"/>
    <property type="evidence" value="ECO:0007669"/>
    <property type="project" value="UniProtKB-KW"/>
</dbReference>
<keyword evidence="3" id="KW-0472">Membrane</keyword>
<sequence length="224" mass="23939">MRHAACGMRHAACGMRHAACGIEQSPVAVKVACARFLMVAQVTAVLRHACPIQNLFGGCGDGPSKVGAVSNDWSCRVRFARWPSGSDRAKGDRMRKVLNRRLRRNGIVDVITRRVCVCLGAFVVAGFSMAAPLAMAAPSPVDSAIAWGPEQPCLETSTGEISARACPANQEYKICGPKCEPTVANPNPDCEDSGCVKGCFCKKGYIRDKPNGKCIPKDDAQNDE</sequence>
<dbReference type="SUPFAM" id="SSF57567">
    <property type="entry name" value="Serine protease inhibitors"/>
    <property type="match status" value="1"/>
</dbReference>
<dbReference type="InterPro" id="IPR036084">
    <property type="entry name" value="Ser_inhib-like_sf"/>
</dbReference>
<evidence type="ECO:0000313" key="6">
    <source>
        <dbReference type="Proteomes" id="UP000323876"/>
    </source>
</evidence>
<name>A0A5N0E475_9NOCA</name>
<feature type="transmembrane region" description="Helical" evidence="3">
    <location>
        <begin position="111"/>
        <end position="135"/>
    </location>
</feature>
<keyword evidence="1" id="KW-0646">Protease inhibitor</keyword>
<dbReference type="CDD" id="cd19941">
    <property type="entry name" value="TIL"/>
    <property type="match status" value="1"/>
</dbReference>
<dbReference type="Gene3D" id="2.10.25.10">
    <property type="entry name" value="Laminin"/>
    <property type="match status" value="1"/>
</dbReference>
<reference evidence="5 6" key="1">
    <citation type="submission" date="2019-09" db="EMBL/GenBank/DDBJ databases">
        <authorList>
            <person name="Wang X."/>
        </authorList>
    </citation>
    <scope>NUCLEOTIDE SEQUENCE [LARGE SCALE GENOMIC DNA]</scope>
    <source>
        <strain evidence="5 6">CICC 11023</strain>
    </source>
</reference>
<evidence type="ECO:0000313" key="5">
    <source>
        <dbReference type="EMBL" id="KAA8884237.1"/>
    </source>
</evidence>
<dbReference type="Pfam" id="PF01826">
    <property type="entry name" value="TIL"/>
    <property type="match status" value="1"/>
</dbReference>
<keyword evidence="6" id="KW-1185">Reference proteome</keyword>
<proteinExistence type="predicted"/>
<dbReference type="EMBL" id="VXLC01000021">
    <property type="protein sequence ID" value="KAA8884237.1"/>
    <property type="molecule type" value="Genomic_DNA"/>
</dbReference>
<dbReference type="AlphaFoldDB" id="A0A5N0E475"/>
<dbReference type="InterPro" id="IPR051368">
    <property type="entry name" value="SerProtInhib-TIL_Domain"/>
</dbReference>
<feature type="domain" description="TIL" evidence="4">
    <location>
        <begin position="166"/>
        <end position="218"/>
    </location>
</feature>
<keyword evidence="2" id="KW-1015">Disulfide bond</keyword>
<evidence type="ECO:0000256" key="2">
    <source>
        <dbReference type="ARBA" id="ARBA00023157"/>
    </source>
</evidence>
<accession>A0A5N0E475</accession>
<evidence type="ECO:0000259" key="4">
    <source>
        <dbReference type="Pfam" id="PF01826"/>
    </source>
</evidence>
<evidence type="ECO:0000256" key="1">
    <source>
        <dbReference type="ARBA" id="ARBA00022690"/>
    </source>
</evidence>
<evidence type="ECO:0000256" key="3">
    <source>
        <dbReference type="SAM" id="Phobius"/>
    </source>
</evidence>
<comment type="caution">
    <text evidence="5">The sequence shown here is derived from an EMBL/GenBank/DDBJ whole genome shotgun (WGS) entry which is preliminary data.</text>
</comment>
<dbReference type="Proteomes" id="UP000323876">
    <property type="component" value="Unassembled WGS sequence"/>
</dbReference>
<protein>
    <recommendedName>
        <fullName evidence="4">TIL domain-containing protein</fullName>
    </recommendedName>
</protein>
<keyword evidence="3" id="KW-0812">Transmembrane</keyword>
<dbReference type="PANTHER" id="PTHR23259:SF69">
    <property type="entry name" value="GEO11767P1-RELATED"/>
    <property type="match status" value="1"/>
</dbReference>
<keyword evidence="3" id="KW-1133">Transmembrane helix</keyword>
<dbReference type="PANTHER" id="PTHR23259">
    <property type="entry name" value="RIDDLE"/>
    <property type="match status" value="1"/>
</dbReference>
<dbReference type="InterPro" id="IPR002919">
    <property type="entry name" value="TIL_dom"/>
</dbReference>
<gene>
    <name evidence="5" type="ORF">F3087_33990</name>
</gene>